<evidence type="ECO:0000256" key="1">
    <source>
        <dbReference type="PROSITE-ProRule" id="PRU10141"/>
    </source>
</evidence>
<dbReference type="SMART" id="SM00220">
    <property type="entry name" value="S_TKc"/>
    <property type="match status" value="1"/>
</dbReference>
<feature type="domain" description="Protein kinase" evidence="5">
    <location>
        <begin position="322"/>
        <end position="597"/>
    </location>
</feature>
<dbReference type="InterPro" id="IPR017441">
    <property type="entry name" value="Protein_kinase_ATP_BS"/>
</dbReference>
<dbReference type="PROSITE" id="PS50011">
    <property type="entry name" value="PROTEIN_KINASE_DOM"/>
    <property type="match status" value="1"/>
</dbReference>
<protein>
    <recommendedName>
        <fullName evidence="5">Protein kinase domain-containing protein</fullName>
    </recommendedName>
</protein>
<evidence type="ECO:0000256" key="4">
    <source>
        <dbReference type="SAM" id="SignalP"/>
    </source>
</evidence>
<keyword evidence="3" id="KW-1133">Transmembrane helix</keyword>
<accession>A0ABR0WAT0</accession>
<dbReference type="SUPFAM" id="SSF52058">
    <property type="entry name" value="L domain-like"/>
    <property type="match status" value="1"/>
</dbReference>
<proteinExistence type="predicted"/>
<dbReference type="InterPro" id="IPR046959">
    <property type="entry name" value="PRK1-6/SRF4-like"/>
</dbReference>
<evidence type="ECO:0000313" key="6">
    <source>
        <dbReference type="EMBL" id="KAK6143716.1"/>
    </source>
</evidence>
<feature type="transmembrane region" description="Helical" evidence="3">
    <location>
        <begin position="239"/>
        <end position="262"/>
    </location>
</feature>
<dbReference type="InterPro" id="IPR032675">
    <property type="entry name" value="LRR_dom_sf"/>
</dbReference>
<dbReference type="PANTHER" id="PTHR48007:SF43">
    <property type="entry name" value="POLLEN RECEPTOR-LIKE KINASE 4"/>
    <property type="match status" value="1"/>
</dbReference>
<sequence>MAPSNFSNFLLFMVLLVLHKQAIAEDGSIGYHGYERDALLALKAGFNNSFLDGNWTSIMCYMNETPYWYGIQCSNGRVTGIILDRMGLVGEIKVDALVNLTELETISFKDNSIAGNMMDFTYNQKLRNIDLSGNSFDGEIQLSLLNLNSLESLQLQDNKLEGLIPGFNQSSLNAFNVSYNNLSGAIPQTKALRSFGLSSYFGNKNLCGPPTPTACSATTNLSEPNSQNPGKKSSGNGRFTAILVVVNVIVLVVIMFLFIIYYKKYKKLKTEMKNVLVKYEEHDSKIVDRAMEKTTSEGEIRRKLVFVENNGTTNFELDDLLKASAEGLGKGIFGNCYKAKLDFGPVVIVKRLRDLKPLNGEEFVRQVRVIADQKHPNLLPLLAYYYSKDEKLFLYRFASNGNLYTRLHGGRGTGDRVRFLWSSRLAVARGVARALEHLHLNNQSETTAPHGDLKSSNVLIDENDEILVSDYGLASLIALPIAAQRMVSYKSTEYLSQKQISKKSDVWSYGVLLLELLTGRIPAHSAPPGTNGVDLSGWVHRAVREEWTAEIFDAEIAVQRGANQGMLRLLQIAIKCCDKSPEKRPEISQVLAEVEEIKVGGDSEDEEYPYSSFDRSLTDDSLSATPSLVVGDDRR</sequence>
<reference evidence="6 7" key="1">
    <citation type="journal article" date="2021" name="Comput. Struct. Biotechnol. J.">
        <title>De novo genome assembly of the potent medicinal plant Rehmannia glutinosa using nanopore technology.</title>
        <authorList>
            <person name="Ma L."/>
            <person name="Dong C."/>
            <person name="Song C."/>
            <person name="Wang X."/>
            <person name="Zheng X."/>
            <person name="Niu Y."/>
            <person name="Chen S."/>
            <person name="Feng W."/>
        </authorList>
    </citation>
    <scope>NUCLEOTIDE SEQUENCE [LARGE SCALE GENOMIC DNA]</scope>
    <source>
        <strain evidence="6">DH-2019</strain>
    </source>
</reference>
<evidence type="ECO:0000256" key="2">
    <source>
        <dbReference type="SAM" id="MobiDB-lite"/>
    </source>
</evidence>
<dbReference type="InterPro" id="IPR011009">
    <property type="entry name" value="Kinase-like_dom_sf"/>
</dbReference>
<dbReference type="InterPro" id="IPR000719">
    <property type="entry name" value="Prot_kinase_dom"/>
</dbReference>
<feature type="compositionally biased region" description="Polar residues" evidence="2">
    <location>
        <begin position="613"/>
        <end position="626"/>
    </location>
</feature>
<feature type="region of interest" description="Disordered" evidence="2">
    <location>
        <begin position="598"/>
        <end position="635"/>
    </location>
</feature>
<keyword evidence="7" id="KW-1185">Reference proteome</keyword>
<name>A0ABR0WAT0_REHGL</name>
<dbReference type="Gene3D" id="3.80.10.10">
    <property type="entry name" value="Ribonuclease Inhibitor"/>
    <property type="match status" value="1"/>
</dbReference>
<organism evidence="6 7">
    <name type="scientific">Rehmannia glutinosa</name>
    <name type="common">Chinese foxglove</name>
    <dbReference type="NCBI Taxonomy" id="99300"/>
    <lineage>
        <taxon>Eukaryota</taxon>
        <taxon>Viridiplantae</taxon>
        <taxon>Streptophyta</taxon>
        <taxon>Embryophyta</taxon>
        <taxon>Tracheophyta</taxon>
        <taxon>Spermatophyta</taxon>
        <taxon>Magnoliopsida</taxon>
        <taxon>eudicotyledons</taxon>
        <taxon>Gunneridae</taxon>
        <taxon>Pentapetalae</taxon>
        <taxon>asterids</taxon>
        <taxon>lamiids</taxon>
        <taxon>Lamiales</taxon>
        <taxon>Orobanchaceae</taxon>
        <taxon>Rehmannieae</taxon>
        <taxon>Rehmannia</taxon>
    </lineage>
</organism>
<keyword evidence="3" id="KW-0812">Transmembrane</keyword>
<evidence type="ECO:0000259" key="5">
    <source>
        <dbReference type="PROSITE" id="PS50011"/>
    </source>
</evidence>
<feature type="binding site" evidence="1">
    <location>
        <position position="350"/>
    </location>
    <ligand>
        <name>ATP</name>
        <dbReference type="ChEBI" id="CHEBI:30616"/>
    </ligand>
</feature>
<evidence type="ECO:0000313" key="7">
    <source>
        <dbReference type="Proteomes" id="UP001318860"/>
    </source>
</evidence>
<dbReference type="Gene3D" id="1.10.510.10">
    <property type="entry name" value="Transferase(Phosphotransferase) domain 1"/>
    <property type="match status" value="1"/>
</dbReference>
<dbReference type="Gene3D" id="3.30.200.20">
    <property type="entry name" value="Phosphorylase Kinase, domain 1"/>
    <property type="match status" value="1"/>
</dbReference>
<feature type="signal peptide" evidence="4">
    <location>
        <begin position="1"/>
        <end position="24"/>
    </location>
</feature>
<feature type="chain" id="PRO_5045279353" description="Protein kinase domain-containing protein" evidence="4">
    <location>
        <begin position="25"/>
        <end position="635"/>
    </location>
</feature>
<dbReference type="PROSITE" id="PS00107">
    <property type="entry name" value="PROTEIN_KINASE_ATP"/>
    <property type="match status" value="1"/>
</dbReference>
<dbReference type="EMBL" id="JABTTQ020000013">
    <property type="protein sequence ID" value="KAK6143716.1"/>
    <property type="molecule type" value="Genomic_DNA"/>
</dbReference>
<keyword evidence="1" id="KW-0547">Nucleotide-binding</keyword>
<dbReference type="Proteomes" id="UP001318860">
    <property type="component" value="Unassembled WGS sequence"/>
</dbReference>
<keyword evidence="1" id="KW-0067">ATP-binding</keyword>
<dbReference type="PANTHER" id="PTHR48007">
    <property type="entry name" value="LEUCINE-RICH REPEAT RECEPTOR-LIKE PROTEIN KINASE PXC1"/>
    <property type="match status" value="1"/>
</dbReference>
<comment type="caution">
    <text evidence="6">The sequence shown here is derived from an EMBL/GenBank/DDBJ whole genome shotgun (WGS) entry which is preliminary data.</text>
</comment>
<dbReference type="Pfam" id="PF07714">
    <property type="entry name" value="PK_Tyr_Ser-Thr"/>
    <property type="match status" value="1"/>
</dbReference>
<keyword evidence="3" id="KW-0472">Membrane</keyword>
<evidence type="ECO:0000256" key="3">
    <source>
        <dbReference type="SAM" id="Phobius"/>
    </source>
</evidence>
<dbReference type="SUPFAM" id="SSF56112">
    <property type="entry name" value="Protein kinase-like (PK-like)"/>
    <property type="match status" value="1"/>
</dbReference>
<dbReference type="InterPro" id="IPR001245">
    <property type="entry name" value="Ser-Thr/Tyr_kinase_cat_dom"/>
</dbReference>
<gene>
    <name evidence="6" type="ORF">DH2020_024064</name>
</gene>
<keyword evidence="4" id="KW-0732">Signal</keyword>